<comment type="similarity">
    <text evidence="2">Belongs to the LytR/CpsA/Psr (LCP) family.</text>
</comment>
<dbReference type="Pfam" id="PF03816">
    <property type="entry name" value="LytR_cpsA_psr"/>
    <property type="match status" value="1"/>
</dbReference>
<dbReference type="Gene3D" id="3.40.630.190">
    <property type="entry name" value="LCP protein"/>
    <property type="match status" value="1"/>
</dbReference>
<keyword evidence="4 12" id="KW-0812">Transmembrane</keyword>
<gene>
    <name evidence="14" type="ORF">N780_04250</name>
</gene>
<proteinExistence type="inferred from homology"/>
<evidence type="ECO:0000256" key="10">
    <source>
        <dbReference type="ARBA" id="ARBA00037178"/>
    </source>
</evidence>
<accession>A0A0A2VA65</accession>
<keyword evidence="6 12" id="KW-1133">Transmembrane helix</keyword>
<keyword evidence="7" id="KW-0805">Transcription regulation</keyword>
<dbReference type="STRING" id="1385513.N780_04250"/>
<dbReference type="Proteomes" id="UP000030153">
    <property type="component" value="Unassembled WGS sequence"/>
</dbReference>
<evidence type="ECO:0000259" key="13">
    <source>
        <dbReference type="Pfam" id="PF03816"/>
    </source>
</evidence>
<dbReference type="eggNOG" id="COG1316">
    <property type="taxonomic scope" value="Bacteria"/>
</dbReference>
<dbReference type="EMBL" id="AVBG01000011">
    <property type="protein sequence ID" value="KGP90605.1"/>
    <property type="molecule type" value="Genomic_DNA"/>
</dbReference>
<protein>
    <recommendedName>
        <fullName evidence="11">Regulatory protein MsrR</fullName>
    </recommendedName>
</protein>
<dbReference type="PANTHER" id="PTHR33392">
    <property type="entry name" value="POLYISOPRENYL-TEICHOIC ACID--PEPTIDOGLYCAN TEICHOIC ACID TRANSFERASE TAGU"/>
    <property type="match status" value="1"/>
</dbReference>
<dbReference type="RefSeq" id="WP_036785332.1">
    <property type="nucleotide sequence ID" value="NZ_AVBG01000011.1"/>
</dbReference>
<evidence type="ECO:0000256" key="11">
    <source>
        <dbReference type="ARBA" id="ARBA00040752"/>
    </source>
</evidence>
<evidence type="ECO:0000256" key="9">
    <source>
        <dbReference type="ARBA" id="ARBA00023163"/>
    </source>
</evidence>
<evidence type="ECO:0000256" key="4">
    <source>
        <dbReference type="ARBA" id="ARBA00022692"/>
    </source>
</evidence>
<dbReference type="PANTHER" id="PTHR33392:SF8">
    <property type="entry name" value="REGULATORY PROTEIN MSRR"/>
    <property type="match status" value="1"/>
</dbReference>
<evidence type="ECO:0000256" key="5">
    <source>
        <dbReference type="ARBA" id="ARBA00022968"/>
    </source>
</evidence>
<keyword evidence="9" id="KW-0804">Transcription</keyword>
<dbReference type="AlphaFoldDB" id="A0A0A2VA65"/>
<dbReference type="InterPro" id="IPR050922">
    <property type="entry name" value="LytR/CpsA/Psr_CW_biosynth"/>
</dbReference>
<keyword evidence="8 12" id="KW-0472">Membrane</keyword>
<evidence type="ECO:0000256" key="8">
    <source>
        <dbReference type="ARBA" id="ARBA00023136"/>
    </source>
</evidence>
<evidence type="ECO:0000256" key="7">
    <source>
        <dbReference type="ARBA" id="ARBA00023015"/>
    </source>
</evidence>
<dbReference type="GO" id="GO:0005886">
    <property type="term" value="C:plasma membrane"/>
    <property type="evidence" value="ECO:0007669"/>
    <property type="project" value="UniProtKB-SubCell"/>
</dbReference>
<evidence type="ECO:0000256" key="12">
    <source>
        <dbReference type="SAM" id="Phobius"/>
    </source>
</evidence>
<reference evidence="14 15" key="1">
    <citation type="submission" date="2013-08" db="EMBL/GenBank/DDBJ databases">
        <title>Genome of Pontibacillus chungwhensis.</title>
        <authorList>
            <person name="Wang Q."/>
            <person name="Wang G."/>
        </authorList>
    </citation>
    <scope>NUCLEOTIDE SEQUENCE [LARGE SCALE GENOMIC DNA]</scope>
    <source>
        <strain evidence="14 15">BH030062</strain>
    </source>
</reference>
<feature type="domain" description="Cell envelope-related transcriptional attenuator" evidence="13">
    <location>
        <begin position="88"/>
        <end position="233"/>
    </location>
</feature>
<comment type="function">
    <text evidence="10">Involved in SarA attenuation. Affects resistance to oxacillin and teicoplanin, as well as the synthesis of virulence factors.</text>
</comment>
<comment type="caution">
    <text evidence="14">The sequence shown here is derived from an EMBL/GenBank/DDBJ whole genome shotgun (WGS) entry which is preliminary data.</text>
</comment>
<evidence type="ECO:0000313" key="15">
    <source>
        <dbReference type="Proteomes" id="UP000030153"/>
    </source>
</evidence>
<keyword evidence="3" id="KW-1003">Cell membrane</keyword>
<keyword evidence="5" id="KW-0735">Signal-anchor</keyword>
<dbReference type="InterPro" id="IPR004474">
    <property type="entry name" value="LytR_CpsA_psr"/>
</dbReference>
<evidence type="ECO:0000256" key="3">
    <source>
        <dbReference type="ARBA" id="ARBA00022475"/>
    </source>
</evidence>
<evidence type="ECO:0000256" key="2">
    <source>
        <dbReference type="ARBA" id="ARBA00006068"/>
    </source>
</evidence>
<evidence type="ECO:0000256" key="6">
    <source>
        <dbReference type="ARBA" id="ARBA00022989"/>
    </source>
</evidence>
<evidence type="ECO:0000256" key="1">
    <source>
        <dbReference type="ARBA" id="ARBA00004401"/>
    </source>
</evidence>
<keyword evidence="15" id="KW-1185">Reference proteome</keyword>
<dbReference type="NCBIfam" id="TIGR00350">
    <property type="entry name" value="lytR_cpsA_psr"/>
    <property type="match status" value="1"/>
</dbReference>
<organism evidence="14 15">
    <name type="scientific">Pontibacillus chungwhensis BH030062</name>
    <dbReference type="NCBI Taxonomy" id="1385513"/>
    <lineage>
        <taxon>Bacteria</taxon>
        <taxon>Bacillati</taxon>
        <taxon>Bacillota</taxon>
        <taxon>Bacilli</taxon>
        <taxon>Bacillales</taxon>
        <taxon>Bacillaceae</taxon>
        <taxon>Pontibacillus</taxon>
    </lineage>
</organism>
<comment type="subcellular location">
    <subcellularLocation>
        <location evidence="1">Cell membrane</location>
        <topology evidence="1">Single-pass type II membrane protein</topology>
    </subcellularLocation>
</comment>
<evidence type="ECO:0000313" key="14">
    <source>
        <dbReference type="EMBL" id="KGP90605.1"/>
    </source>
</evidence>
<sequence>MEEKRFNTRRAKRKKRTRRIVLGFFIFFVLIGAYILYEYTAGLRGANEDAPGMNESYGDEPFEGIDSPEGKTNVLLLGIDQRGEETTRSDTIMIGQYDTDQNKLKLVSLMRDTYVNIPGYGYKKLNAAFALGGPELMRQTIQENFGVDLEYYSIIDFNGFVSIVNTIAPDGVPITVEKDMYYKDGVQTIDLKAGDQNLNGKELLGYARFRNDSYGDLMRVERQQKVLKALKDEFVSFTGLARLPRALGSIQPYVKTNMGTTSILGLGTDFLLNTPDDIETLTIPKDVGYSNLRVPGEGAVLSHDEEKTREALQSFLE</sequence>
<name>A0A0A2VA65_9BACI</name>
<feature type="transmembrane region" description="Helical" evidence="12">
    <location>
        <begin position="20"/>
        <end position="37"/>
    </location>
</feature>
<dbReference type="GO" id="GO:0071555">
    <property type="term" value="P:cell wall organization"/>
    <property type="evidence" value="ECO:0007669"/>
    <property type="project" value="UniProtKB-KW"/>
</dbReference>